<evidence type="ECO:0000256" key="1">
    <source>
        <dbReference type="ARBA" id="ARBA00004141"/>
    </source>
</evidence>
<evidence type="ECO:0000313" key="7">
    <source>
        <dbReference type="Proteomes" id="UP000290602"/>
    </source>
</evidence>
<dbReference type="GO" id="GO:0140359">
    <property type="term" value="F:ABC-type transporter activity"/>
    <property type="evidence" value="ECO:0007669"/>
    <property type="project" value="InterPro"/>
</dbReference>
<dbReference type="Proteomes" id="UP000290602">
    <property type="component" value="Unassembled WGS sequence"/>
</dbReference>
<evidence type="ECO:0000313" key="6">
    <source>
        <dbReference type="EMBL" id="RXI78795.1"/>
    </source>
</evidence>
<feature type="domain" description="ABC-2 type transporter transmembrane" evidence="5">
    <location>
        <begin position="19"/>
        <end position="156"/>
    </location>
</feature>
<comment type="caution">
    <text evidence="6">The sequence shown here is derived from an EMBL/GenBank/DDBJ whole genome shotgun (WGS) entry which is preliminary data.</text>
</comment>
<evidence type="ECO:0000256" key="4">
    <source>
        <dbReference type="ARBA" id="ARBA00023136"/>
    </source>
</evidence>
<dbReference type="Pfam" id="PF12698">
    <property type="entry name" value="ABC2_membrane_3"/>
    <property type="match status" value="1"/>
</dbReference>
<organism evidence="6 7">
    <name type="scientific">Levilactobacillus suantsaii</name>
    <dbReference type="NCBI Taxonomy" id="2292255"/>
    <lineage>
        <taxon>Bacteria</taxon>
        <taxon>Bacillati</taxon>
        <taxon>Bacillota</taxon>
        <taxon>Bacilli</taxon>
        <taxon>Lactobacillales</taxon>
        <taxon>Lactobacillaceae</taxon>
        <taxon>Levilactobacillus</taxon>
    </lineage>
</organism>
<name>A0A4Q0VI86_9LACO</name>
<comment type="subcellular location">
    <subcellularLocation>
        <location evidence="1">Membrane</location>
        <topology evidence="1">Multi-pass membrane protein</topology>
    </subcellularLocation>
</comment>
<dbReference type="OrthoDB" id="9811483at2"/>
<keyword evidence="7" id="KW-1185">Reference proteome</keyword>
<evidence type="ECO:0000259" key="5">
    <source>
        <dbReference type="Pfam" id="PF12698"/>
    </source>
</evidence>
<proteinExistence type="predicted"/>
<dbReference type="PANTHER" id="PTHR43077">
    <property type="entry name" value="TRANSPORT PERMEASE YVFS-RELATED"/>
    <property type="match status" value="1"/>
</dbReference>
<dbReference type="RefSeq" id="WP_129032460.1">
    <property type="nucleotide sequence ID" value="NZ_CP059603.1"/>
</dbReference>
<dbReference type="EMBL" id="QXIL01000008">
    <property type="protein sequence ID" value="RXI78795.1"/>
    <property type="molecule type" value="Genomic_DNA"/>
</dbReference>
<evidence type="ECO:0000256" key="2">
    <source>
        <dbReference type="ARBA" id="ARBA00022692"/>
    </source>
</evidence>
<gene>
    <name evidence="6" type="ORF">DXH47_05795</name>
</gene>
<keyword evidence="3" id="KW-1133">Transmembrane helix</keyword>
<dbReference type="InterPro" id="IPR051328">
    <property type="entry name" value="T7SS_ABC-Transporter"/>
</dbReference>
<keyword evidence="4" id="KW-0472">Membrane</keyword>
<dbReference type="NCBIfam" id="TIGR03061">
    <property type="entry name" value="pip_yhgE_Nterm"/>
    <property type="match status" value="1"/>
</dbReference>
<dbReference type="AlphaFoldDB" id="A0A4Q0VI86"/>
<keyword evidence="2" id="KW-0812">Transmembrane</keyword>
<evidence type="ECO:0000256" key="3">
    <source>
        <dbReference type="ARBA" id="ARBA00022989"/>
    </source>
</evidence>
<accession>A0A4Q0VI86</accession>
<dbReference type="GO" id="GO:0016020">
    <property type="term" value="C:membrane"/>
    <property type="evidence" value="ECO:0007669"/>
    <property type="project" value="UniProtKB-SubCell"/>
</dbReference>
<dbReference type="InterPro" id="IPR017500">
    <property type="entry name" value="Phage_infect_YhgE_N"/>
</dbReference>
<protein>
    <submittedName>
        <fullName evidence="6">DUF3533 domain-containing protein</fullName>
    </submittedName>
</protein>
<dbReference type="InterPro" id="IPR013525">
    <property type="entry name" value="ABC2_TM"/>
</dbReference>
<dbReference type="PANTHER" id="PTHR43077:SF5">
    <property type="entry name" value="PHAGE INFECTION PROTEIN"/>
    <property type="match status" value="1"/>
</dbReference>
<sequence>MVKREWHYILHNRLILATVLAVIFIPFLFCIFFLRSVWDPYGQTSKLPVAVVNLDQPVKYQGKKLNVGAQTITNLKKNHQLGWRFVSQQKAAQGLKDNKYYTVITIPKNFSAHAATALDAHPKKMTFNYNTNASASYIAKIMSDTAADKLQSQISAKVTKAYAQATFDQIYKVGKGMGKAAR</sequence>
<dbReference type="Gene3D" id="3.40.1710.10">
    <property type="entry name" value="abc type-2 transporter like domain"/>
    <property type="match status" value="1"/>
</dbReference>
<reference evidence="6 7" key="1">
    <citation type="submission" date="2018-08" db="EMBL/GenBank/DDBJ databases">
        <title>Lactobacillus suantsai sp. nov., isolated from traditional fermented suan-tsai in Taiwan.</title>
        <authorList>
            <person name="Huang C.-H."/>
        </authorList>
    </citation>
    <scope>NUCLEOTIDE SEQUENCE [LARGE SCALE GENOMIC DNA]</scope>
    <source>
        <strain evidence="6 7">BCRC 12945</strain>
    </source>
</reference>